<feature type="compositionally biased region" description="Basic and acidic residues" evidence="1">
    <location>
        <begin position="137"/>
        <end position="148"/>
    </location>
</feature>
<keyword evidence="3" id="KW-1185">Reference proteome</keyword>
<evidence type="ECO:0000313" key="2">
    <source>
        <dbReference type="EnsemblPlants" id="OB02G20930.1"/>
    </source>
</evidence>
<feature type="region of interest" description="Disordered" evidence="1">
    <location>
        <begin position="126"/>
        <end position="148"/>
    </location>
</feature>
<proteinExistence type="predicted"/>
<dbReference type="Gramene" id="OB02G20930.1">
    <property type="protein sequence ID" value="OB02G20930.1"/>
    <property type="gene ID" value="OB02G20930"/>
</dbReference>
<dbReference type="HOGENOM" id="CLU_1417143_0_0_1"/>
<sequence length="192" mass="21122">MGFSGHKNQMIRRPRRALTSAKRMEEPFFSQPLHLEMQLGYPTGYSSWKGRSFTVTGVGERTKKKTQSEKDEIQAVDEQPEWSEEAREKKGNKLRGIIPAKNLQHAEIAKNREEEKRRAACHAAGRCGAVDGGGSRARKESVTGKTKEEEEVVVVGIPRVAAACGEWRWGAEEASPGDNATAPSPPPPPSNS</sequence>
<accession>J3LBS6</accession>
<protein>
    <submittedName>
        <fullName evidence="2">Uncharacterized protein</fullName>
    </submittedName>
</protein>
<dbReference type="EnsemblPlants" id="OB02G20930.1">
    <property type="protein sequence ID" value="OB02G20930.1"/>
    <property type="gene ID" value="OB02G20930"/>
</dbReference>
<name>J3LBS6_ORYBR</name>
<feature type="compositionally biased region" description="Pro residues" evidence="1">
    <location>
        <begin position="183"/>
        <end position="192"/>
    </location>
</feature>
<feature type="region of interest" description="Disordered" evidence="1">
    <location>
        <begin position="168"/>
        <end position="192"/>
    </location>
</feature>
<evidence type="ECO:0000256" key="1">
    <source>
        <dbReference type="SAM" id="MobiDB-lite"/>
    </source>
</evidence>
<feature type="region of interest" description="Disordered" evidence="1">
    <location>
        <begin position="58"/>
        <end position="98"/>
    </location>
</feature>
<evidence type="ECO:0000313" key="3">
    <source>
        <dbReference type="Proteomes" id="UP000006038"/>
    </source>
</evidence>
<dbReference type="Proteomes" id="UP000006038">
    <property type="component" value="Unassembled WGS sequence"/>
</dbReference>
<dbReference type="AlphaFoldDB" id="J3LBS6"/>
<reference evidence="2" key="1">
    <citation type="submission" date="2013-04" db="UniProtKB">
        <authorList>
            <consortium name="EnsemblPlants"/>
        </authorList>
    </citation>
    <scope>IDENTIFICATION</scope>
</reference>
<organism evidence="2">
    <name type="scientific">Oryza brachyantha</name>
    <name type="common">malo sina</name>
    <dbReference type="NCBI Taxonomy" id="4533"/>
    <lineage>
        <taxon>Eukaryota</taxon>
        <taxon>Viridiplantae</taxon>
        <taxon>Streptophyta</taxon>
        <taxon>Embryophyta</taxon>
        <taxon>Tracheophyta</taxon>
        <taxon>Spermatophyta</taxon>
        <taxon>Magnoliopsida</taxon>
        <taxon>Liliopsida</taxon>
        <taxon>Poales</taxon>
        <taxon>Poaceae</taxon>
        <taxon>BOP clade</taxon>
        <taxon>Oryzoideae</taxon>
        <taxon>Oryzeae</taxon>
        <taxon>Oryzinae</taxon>
        <taxon>Oryza</taxon>
    </lineage>
</organism>
<feature type="compositionally biased region" description="Acidic residues" evidence="1">
    <location>
        <begin position="74"/>
        <end position="83"/>
    </location>
</feature>